<protein>
    <recommendedName>
        <fullName evidence="2">Tyrosine specific protein phosphatases domain-containing protein</fullName>
    </recommendedName>
</protein>
<dbReference type="EnsemblMetazoa" id="XM_003389069.3">
    <property type="protein sequence ID" value="XP_003389117.1"/>
    <property type="gene ID" value="LOC100640255"/>
</dbReference>
<dbReference type="Pfam" id="PF13350">
    <property type="entry name" value="Y_phosphatase3"/>
    <property type="match status" value="1"/>
</dbReference>
<dbReference type="PROSITE" id="PS00383">
    <property type="entry name" value="TYR_PHOSPHATASE_1"/>
    <property type="match status" value="1"/>
</dbReference>
<evidence type="ECO:0000259" key="2">
    <source>
        <dbReference type="PROSITE" id="PS50056"/>
    </source>
</evidence>
<accession>A0A1X7U316</accession>
<dbReference type="EnsemblMetazoa" id="Aqu2.1.22155_001">
    <property type="protein sequence ID" value="Aqu2.1.22155_001"/>
    <property type="gene ID" value="Aqu2.1.22155"/>
</dbReference>
<keyword evidence="1" id="KW-0812">Transmembrane</keyword>
<dbReference type="InterPro" id="IPR029021">
    <property type="entry name" value="Prot-tyrosine_phosphatase-like"/>
</dbReference>
<keyword evidence="1" id="KW-1133">Transmembrane helix</keyword>
<keyword evidence="1" id="KW-0472">Membrane</keyword>
<dbReference type="InParanoid" id="A0A1X7U316"/>
<sequence length="191" mass="22523">MWTMKIIWHIFTQANFIVRWLSLILVLIDWLSGLHLFVKFYTWLVLNHFSVAKQYIDVVELAKPVIIDVIRFMCREDSLPMLIHCAHGKDRTGLLVAVVLGLLEVESEDIIRDYAESQDGLLCIKDRVYQEIVERYGFKLECTYAERETMEEVLEHIEKNYGSMSEYLLSGGFTLKEQEHFKRLFLEPESE</sequence>
<evidence type="ECO:0000313" key="3">
    <source>
        <dbReference type="EnsemblMetazoa" id="Aqu2.1.22155_001"/>
    </source>
</evidence>
<dbReference type="AlphaFoldDB" id="A0A1X7U316"/>
<gene>
    <name evidence="3" type="primary">100640255</name>
</gene>
<keyword evidence="4" id="KW-1185">Reference proteome</keyword>
<dbReference type="PANTHER" id="PTHR31126:SF1">
    <property type="entry name" value="TYROSINE SPECIFIC PROTEIN PHOSPHATASES DOMAIN-CONTAINING PROTEIN"/>
    <property type="match status" value="1"/>
</dbReference>
<evidence type="ECO:0000313" key="4">
    <source>
        <dbReference type="Proteomes" id="UP000007879"/>
    </source>
</evidence>
<dbReference type="eggNOG" id="ENOG502S8V4">
    <property type="taxonomic scope" value="Eukaryota"/>
</dbReference>
<dbReference type="InterPro" id="IPR026893">
    <property type="entry name" value="Tyr/Ser_Pase_IphP-type"/>
</dbReference>
<dbReference type="STRING" id="400682.A0A1X7U316"/>
<evidence type="ECO:0000256" key="1">
    <source>
        <dbReference type="SAM" id="Phobius"/>
    </source>
</evidence>
<organism evidence="3">
    <name type="scientific">Amphimedon queenslandica</name>
    <name type="common">Sponge</name>
    <dbReference type="NCBI Taxonomy" id="400682"/>
    <lineage>
        <taxon>Eukaryota</taxon>
        <taxon>Metazoa</taxon>
        <taxon>Porifera</taxon>
        <taxon>Demospongiae</taxon>
        <taxon>Heteroscleromorpha</taxon>
        <taxon>Haplosclerida</taxon>
        <taxon>Niphatidae</taxon>
        <taxon>Amphimedon</taxon>
    </lineage>
</organism>
<dbReference type="SUPFAM" id="SSF52799">
    <property type="entry name" value="(Phosphotyrosine protein) phosphatases II"/>
    <property type="match status" value="1"/>
</dbReference>
<dbReference type="KEGG" id="aqu:100640255"/>
<dbReference type="OrthoDB" id="9988524at2759"/>
<dbReference type="Gene3D" id="3.90.190.10">
    <property type="entry name" value="Protein tyrosine phosphatase superfamily"/>
    <property type="match status" value="1"/>
</dbReference>
<dbReference type="PANTHER" id="PTHR31126">
    <property type="entry name" value="TYROSINE-PROTEIN PHOSPHATASE"/>
    <property type="match status" value="1"/>
</dbReference>
<feature type="transmembrane region" description="Helical" evidence="1">
    <location>
        <begin position="6"/>
        <end position="31"/>
    </location>
</feature>
<reference evidence="3" key="2">
    <citation type="submission" date="2017-05" db="UniProtKB">
        <authorList>
            <consortium name="EnsemblMetazoa"/>
        </authorList>
    </citation>
    <scope>IDENTIFICATION</scope>
</reference>
<dbReference type="OMA" id="AHIRADI"/>
<feature type="domain" description="Tyrosine specific protein phosphatases" evidence="2">
    <location>
        <begin position="53"/>
        <end position="129"/>
    </location>
</feature>
<name>A0A1X7U316_AMPQE</name>
<dbReference type="GO" id="GO:0004721">
    <property type="term" value="F:phosphoprotein phosphatase activity"/>
    <property type="evidence" value="ECO:0007669"/>
    <property type="project" value="InterPro"/>
</dbReference>
<dbReference type="InterPro" id="IPR000387">
    <property type="entry name" value="Tyr_Pase_dom"/>
</dbReference>
<reference evidence="4" key="1">
    <citation type="journal article" date="2010" name="Nature">
        <title>The Amphimedon queenslandica genome and the evolution of animal complexity.</title>
        <authorList>
            <person name="Srivastava M."/>
            <person name="Simakov O."/>
            <person name="Chapman J."/>
            <person name="Fahey B."/>
            <person name="Gauthier M.E."/>
            <person name="Mitros T."/>
            <person name="Richards G.S."/>
            <person name="Conaco C."/>
            <person name="Dacre M."/>
            <person name="Hellsten U."/>
            <person name="Larroux C."/>
            <person name="Putnam N.H."/>
            <person name="Stanke M."/>
            <person name="Adamska M."/>
            <person name="Darling A."/>
            <person name="Degnan S.M."/>
            <person name="Oakley T.H."/>
            <person name="Plachetzki D.C."/>
            <person name="Zhai Y."/>
            <person name="Adamski M."/>
            <person name="Calcino A."/>
            <person name="Cummins S.F."/>
            <person name="Goodstein D.M."/>
            <person name="Harris C."/>
            <person name="Jackson D.J."/>
            <person name="Leys S.P."/>
            <person name="Shu S."/>
            <person name="Woodcroft B.J."/>
            <person name="Vervoort M."/>
            <person name="Kosik K.S."/>
            <person name="Manning G."/>
            <person name="Degnan B.M."/>
            <person name="Rokhsar D.S."/>
        </authorList>
    </citation>
    <scope>NUCLEOTIDE SEQUENCE [LARGE SCALE GENOMIC DNA]</scope>
</reference>
<dbReference type="PROSITE" id="PS50056">
    <property type="entry name" value="TYR_PHOSPHATASE_2"/>
    <property type="match status" value="1"/>
</dbReference>
<dbReference type="Proteomes" id="UP000007879">
    <property type="component" value="Unassembled WGS sequence"/>
</dbReference>
<proteinExistence type="predicted"/>
<dbReference type="InterPro" id="IPR016130">
    <property type="entry name" value="Tyr_Pase_AS"/>
</dbReference>